<dbReference type="InterPro" id="IPR029149">
    <property type="entry name" value="Creatin/AminoP/Spt16_N"/>
</dbReference>
<organism evidence="7 9">
    <name type="scientific">Ruthenibacterium lactatiformans</name>
    <dbReference type="NCBI Taxonomy" id="1550024"/>
    <lineage>
        <taxon>Bacteria</taxon>
        <taxon>Bacillati</taxon>
        <taxon>Bacillota</taxon>
        <taxon>Clostridia</taxon>
        <taxon>Eubacteriales</taxon>
        <taxon>Oscillospiraceae</taxon>
        <taxon>Ruthenibacterium</taxon>
    </lineage>
</organism>
<dbReference type="GO" id="GO:0046872">
    <property type="term" value="F:metal ion binding"/>
    <property type="evidence" value="ECO:0007669"/>
    <property type="project" value="UniProtKB-KW"/>
</dbReference>
<evidence type="ECO:0000256" key="2">
    <source>
        <dbReference type="ARBA" id="ARBA00022723"/>
    </source>
</evidence>
<comment type="caution">
    <text evidence="7">The sequence shown here is derived from an EMBL/GenBank/DDBJ whole genome shotgun (WGS) entry which is preliminary data.</text>
</comment>
<dbReference type="Proteomes" id="UP000032483">
    <property type="component" value="Unassembled WGS sequence"/>
</dbReference>
<dbReference type="GO" id="GO:0070006">
    <property type="term" value="F:metalloaminopeptidase activity"/>
    <property type="evidence" value="ECO:0007669"/>
    <property type="project" value="InterPro"/>
</dbReference>
<dbReference type="InterPro" id="IPR032416">
    <property type="entry name" value="Peptidase_M24_C"/>
</dbReference>
<dbReference type="PATRIC" id="fig|1550024.3.peg.4356"/>
<evidence type="ECO:0000313" key="8">
    <source>
        <dbReference type="EMBL" id="KUE75124.1"/>
    </source>
</evidence>
<feature type="domain" description="Peptidase M24 C-terminal" evidence="6">
    <location>
        <begin position="535"/>
        <end position="594"/>
    </location>
</feature>
<dbReference type="Proteomes" id="UP000053433">
    <property type="component" value="Unassembled WGS sequence"/>
</dbReference>
<evidence type="ECO:0000313" key="9">
    <source>
        <dbReference type="Proteomes" id="UP000032483"/>
    </source>
</evidence>
<dbReference type="InterPro" id="IPR036005">
    <property type="entry name" value="Creatinase/aminopeptidase-like"/>
</dbReference>
<evidence type="ECO:0000259" key="5">
    <source>
        <dbReference type="Pfam" id="PF01321"/>
    </source>
</evidence>
<dbReference type="InterPro" id="IPR033740">
    <property type="entry name" value="Pept_M24B"/>
</dbReference>
<gene>
    <name evidence="8" type="ORF">ASJ35_15535</name>
    <name evidence="7" type="ORF">TQ39_18970</name>
</gene>
<dbReference type="EMBL" id="JXXK01000055">
    <property type="protein sequence ID" value="KJF38279.1"/>
    <property type="molecule type" value="Genomic_DNA"/>
</dbReference>
<dbReference type="SUPFAM" id="SSF55920">
    <property type="entry name" value="Creatinase/aminopeptidase"/>
    <property type="match status" value="1"/>
</dbReference>
<comment type="similarity">
    <text evidence="1">Belongs to the peptidase M24B family.</text>
</comment>
<feature type="domain" description="Peptidase M24" evidence="4">
    <location>
        <begin position="314"/>
        <end position="524"/>
    </location>
</feature>
<feature type="domain" description="Creatinase N-terminal" evidence="5">
    <location>
        <begin position="9"/>
        <end position="132"/>
    </location>
</feature>
<dbReference type="InterPro" id="IPR050422">
    <property type="entry name" value="X-Pro_aminopeptidase_P"/>
</dbReference>
<dbReference type="RefSeq" id="WP_050006685.1">
    <property type="nucleotide sequence ID" value="NZ_CATXDA010000040.1"/>
</dbReference>
<dbReference type="FunFam" id="3.90.230.10:FF:000009">
    <property type="entry name" value="xaa-Pro aminopeptidase 2"/>
    <property type="match status" value="1"/>
</dbReference>
<dbReference type="CDD" id="cd01085">
    <property type="entry name" value="APP"/>
    <property type="match status" value="1"/>
</dbReference>
<sequence>MTVVEKIVALRAAMEAERADGVYVPSSDPHMTEYLPARWRCRAWLSGFTGSAGTLCVTREAAALWTDGRYFIQAERQLEGSGITLMRMAQPGVPTVEEWLADRMPAGGTLALDGACTSVSVVESLEKALAEKRAVLRDHDFVSALWQEGRPPIPATEAWLLEPSRAGLSAGEKLHILRERLARQNANAMLVCRLDSVAWLLNLRADDVEYNPFALAYCLVEPKGAHLFIDTSRVPAGVQTVLEAQGVTLHPYGNIRDFLAAAETPMALLYEPAGTSWTLLRALRQNRAVTLSAGKDPIQLLKAVKDETEMAGQKEAHRRDGAAMVRFEMELRRRMETGEGWTEFAASNYLTSLRMAQKDCLGASFETIAAYGANAAMMHYAPMEDTCAELEPRGFLLVDSGGQYRDGTTDITRTYALGPLTDEEREAYTLVLKCHIAAARAVFKAGSAGMHIDILARETLWRRGLDYRCGTGHGVGFVGVIHEGPQGLSAKNDTPFEPGMTVTDEPGIYEEGKLGVRIENELLCVPVCETEYGAFYGFEPFTYCPIDTRPLKLELMTREELEWLDRYHAAVLRELGAYLNKEEGAWLEKACAPVAR</sequence>
<dbReference type="Pfam" id="PF00557">
    <property type="entry name" value="Peptidase_M24"/>
    <property type="match status" value="1"/>
</dbReference>
<reference evidence="8 10" key="2">
    <citation type="submission" date="2015-10" db="EMBL/GenBank/DDBJ databases">
        <title>A novel member of the family Ruminococcaceae isolated from human faeces.</title>
        <authorList>
            <person name="Shkoporov A.N."/>
            <person name="Chaplin A.V."/>
            <person name="Motuzova O.V."/>
            <person name="Kafarskaia L.I."/>
            <person name="Efimov B.A."/>
        </authorList>
    </citation>
    <scope>NUCLEOTIDE SEQUENCE [LARGE SCALE GENOMIC DNA]</scope>
    <source>
        <strain evidence="8 10">668</strain>
    </source>
</reference>
<evidence type="ECO:0000259" key="6">
    <source>
        <dbReference type="Pfam" id="PF16188"/>
    </source>
</evidence>
<evidence type="ECO:0000256" key="3">
    <source>
        <dbReference type="ARBA" id="ARBA00022801"/>
    </source>
</evidence>
<keyword evidence="3" id="KW-0378">Hydrolase</keyword>
<accession>A0A0D8IUX8</accession>
<reference evidence="7" key="1">
    <citation type="submission" date="2015-02" db="EMBL/GenBank/DDBJ databases">
        <title>A novel member of the family Ruminococcaceae isolated from human feces.</title>
        <authorList>
            <person name="Shkoporov A.N."/>
            <person name="Chaplin A.V."/>
            <person name="Motuzova O.V."/>
            <person name="Kafarskaia L.I."/>
            <person name="Khokhlova E.V."/>
            <person name="Efimov B.A."/>
        </authorList>
    </citation>
    <scope>NUCLEOTIDE SEQUENCE [LARGE SCALE GENOMIC DNA]</scope>
    <source>
        <strain evidence="7">585-1</strain>
    </source>
</reference>
<evidence type="ECO:0008006" key="11">
    <source>
        <dbReference type="Google" id="ProtNLM"/>
    </source>
</evidence>
<dbReference type="PANTHER" id="PTHR43763">
    <property type="entry name" value="XAA-PRO AMINOPEPTIDASE 1"/>
    <property type="match status" value="1"/>
</dbReference>
<dbReference type="PANTHER" id="PTHR43763:SF6">
    <property type="entry name" value="XAA-PRO AMINOPEPTIDASE 1"/>
    <property type="match status" value="1"/>
</dbReference>
<protein>
    <recommendedName>
        <fullName evidence="11">M24 family metallopeptidase</fullName>
    </recommendedName>
</protein>
<dbReference type="Gene3D" id="3.40.350.10">
    <property type="entry name" value="Creatinase/prolidase N-terminal domain"/>
    <property type="match status" value="2"/>
</dbReference>
<dbReference type="GeneID" id="42858615"/>
<dbReference type="EMBL" id="LMUA01000029">
    <property type="protein sequence ID" value="KUE75124.1"/>
    <property type="molecule type" value="Genomic_DNA"/>
</dbReference>
<dbReference type="InterPro" id="IPR000587">
    <property type="entry name" value="Creatinase_N"/>
</dbReference>
<keyword evidence="2" id="KW-0479">Metal-binding</keyword>
<proteinExistence type="inferred from homology"/>
<dbReference type="Gene3D" id="3.90.230.10">
    <property type="entry name" value="Creatinase/methionine aminopeptidase superfamily"/>
    <property type="match status" value="1"/>
</dbReference>
<dbReference type="InterPro" id="IPR000994">
    <property type="entry name" value="Pept_M24"/>
</dbReference>
<dbReference type="AlphaFoldDB" id="A0A0D8IUX8"/>
<name>A0A0D8IUX8_9FIRM</name>
<evidence type="ECO:0000259" key="4">
    <source>
        <dbReference type="Pfam" id="PF00557"/>
    </source>
</evidence>
<dbReference type="Pfam" id="PF16189">
    <property type="entry name" value="Creatinase_N_2"/>
    <property type="match status" value="1"/>
</dbReference>
<keyword evidence="9" id="KW-1185">Reference proteome</keyword>
<evidence type="ECO:0000313" key="10">
    <source>
        <dbReference type="Proteomes" id="UP000053433"/>
    </source>
</evidence>
<dbReference type="SUPFAM" id="SSF53092">
    <property type="entry name" value="Creatinase/prolidase N-terminal domain"/>
    <property type="match status" value="1"/>
</dbReference>
<accession>A0A0W7TMS5</accession>
<dbReference type="GO" id="GO:0005737">
    <property type="term" value="C:cytoplasm"/>
    <property type="evidence" value="ECO:0007669"/>
    <property type="project" value="UniProtKB-ARBA"/>
</dbReference>
<dbReference type="Pfam" id="PF01321">
    <property type="entry name" value="Creatinase_N"/>
    <property type="match status" value="1"/>
</dbReference>
<dbReference type="Pfam" id="PF16188">
    <property type="entry name" value="Peptidase_M24_C"/>
    <property type="match status" value="1"/>
</dbReference>
<evidence type="ECO:0000313" key="7">
    <source>
        <dbReference type="EMBL" id="KJF38279.1"/>
    </source>
</evidence>
<evidence type="ECO:0000256" key="1">
    <source>
        <dbReference type="ARBA" id="ARBA00008766"/>
    </source>
</evidence>